<sequence length="221" mass="26256">MRTTYRLKTVKLQEIQLQKHERFTKLLELIDNGRKIIYIDEIIFKPYKVEKKSWAKKGQNQVLQKEGLSLKTMAATVAISMDRGLEGYQIKQKSMSKRDTKAIIEYLGAFNHQKGIVIFWDNLRSHHSYTVQDQIKAQQWTCLFNAPYSPEFHCIEEIFSYVKKVYKEKVISQDFNINQQQHNVIIQQSIECIELELVRKVIQRHLEKMKSYLNLIQANQF</sequence>
<dbReference type="Pfam" id="PF13358">
    <property type="entry name" value="DDE_3"/>
    <property type="match status" value="1"/>
</dbReference>
<evidence type="ECO:0000313" key="2">
    <source>
        <dbReference type="EMBL" id="KEJ83153.1"/>
    </source>
</evidence>
<dbReference type="InterPro" id="IPR038717">
    <property type="entry name" value="Tc1-like_DDE_dom"/>
</dbReference>
<reference evidence="3" key="1">
    <citation type="journal article" date="2014" name="Cell">
        <title>The Architecture of a Scrambled Genome Reveals Massive Levels of Genomic Rearrangement during Development.</title>
        <authorList>
            <person name="Chen X."/>
            <person name="Bracht J.R."/>
            <person name="Goldman A.D."/>
            <person name="Dolzhenko E."/>
            <person name="Clay D.M."/>
            <person name="Swart E.C."/>
            <person name="Perlman D.H."/>
            <person name="Doak T.G."/>
            <person name="Stuart A."/>
            <person name="Amemiya C.T."/>
            <person name="Sebra R.P."/>
            <person name="Landweber L.F."/>
        </authorList>
    </citation>
    <scope>NUCLEOTIDE SEQUENCE [LARGE SCALE GENOMIC DNA]</scope>
    <source>
        <strain evidence="3">JRB310</strain>
    </source>
</reference>
<evidence type="ECO:0000259" key="1">
    <source>
        <dbReference type="Pfam" id="PF13358"/>
    </source>
</evidence>
<accession>A0A073HYR3</accession>
<dbReference type="GO" id="GO:0003676">
    <property type="term" value="F:nucleic acid binding"/>
    <property type="evidence" value="ECO:0007669"/>
    <property type="project" value="InterPro"/>
</dbReference>
<gene>
    <name evidence="2" type="ORF">OXYTRIMIC_284</name>
</gene>
<comment type="caution">
    <text evidence="2">The sequence shown here is derived from an EMBL/GenBank/DDBJ whole genome shotgun (WGS) entry which is preliminary data.</text>
</comment>
<proteinExistence type="predicted"/>
<dbReference type="AlphaFoldDB" id="A0A073HYR3"/>
<organism evidence="2 3">
    <name type="scientific">Oxytricha trifallax</name>
    <dbReference type="NCBI Taxonomy" id="1172189"/>
    <lineage>
        <taxon>Eukaryota</taxon>
        <taxon>Sar</taxon>
        <taxon>Alveolata</taxon>
        <taxon>Ciliophora</taxon>
        <taxon>Intramacronucleata</taxon>
        <taxon>Spirotrichea</taxon>
        <taxon>Stichotrichia</taxon>
        <taxon>Sporadotrichida</taxon>
        <taxon>Oxytrichidae</taxon>
        <taxon>Oxytrichinae</taxon>
        <taxon>Oxytricha</taxon>
    </lineage>
</organism>
<keyword evidence="3" id="KW-1185">Reference proteome</keyword>
<name>A0A073HYR3_9SPIT</name>
<dbReference type="Proteomes" id="UP000053232">
    <property type="component" value="Unassembled WGS sequence"/>
</dbReference>
<feature type="domain" description="Tc1-like transposase DDE" evidence="1">
    <location>
        <begin position="36"/>
        <end position="169"/>
    </location>
</feature>
<dbReference type="InterPro" id="IPR036397">
    <property type="entry name" value="RNaseH_sf"/>
</dbReference>
<dbReference type="EMBL" id="ARYC01000137">
    <property type="protein sequence ID" value="KEJ83153.1"/>
    <property type="molecule type" value="Genomic_DNA"/>
</dbReference>
<protein>
    <recommendedName>
        <fullName evidence="1">Tc1-like transposase DDE domain-containing protein</fullName>
    </recommendedName>
</protein>
<dbReference type="Gene3D" id="3.30.420.10">
    <property type="entry name" value="Ribonuclease H-like superfamily/Ribonuclease H"/>
    <property type="match status" value="1"/>
</dbReference>
<evidence type="ECO:0000313" key="3">
    <source>
        <dbReference type="Proteomes" id="UP000053232"/>
    </source>
</evidence>